<evidence type="ECO:0000313" key="5">
    <source>
        <dbReference type="EMBL" id="GHJ83731.1"/>
    </source>
</evidence>
<protein>
    <recommendedName>
        <fullName evidence="4">Transglutaminase-like domain-containing protein</fullName>
    </recommendedName>
</protein>
<dbReference type="Pfam" id="PF01841">
    <property type="entry name" value="Transglut_core"/>
    <property type="match status" value="1"/>
</dbReference>
<dbReference type="Gene3D" id="2.60.120.200">
    <property type="match status" value="1"/>
</dbReference>
<dbReference type="InterPro" id="IPR002931">
    <property type="entry name" value="Transglutaminase-like"/>
</dbReference>
<name>A0A8H3TMB8_9TREE</name>
<keyword evidence="6" id="KW-1185">Reference proteome</keyword>
<gene>
    <name evidence="5" type="ORF">NliqN6_0133</name>
</gene>
<dbReference type="Proteomes" id="UP000620104">
    <property type="component" value="Unassembled WGS sequence"/>
</dbReference>
<dbReference type="SMART" id="SM00460">
    <property type="entry name" value="TGc"/>
    <property type="match status" value="1"/>
</dbReference>
<dbReference type="PANTHER" id="PTHR12143:SF19">
    <property type="entry name" value="PEPTIDE-N(4)-(N-ACETYL-BETA-GLUCOSAMINYL)ASPARAGINE AMIDASE"/>
    <property type="match status" value="1"/>
</dbReference>
<dbReference type="InterPro" id="IPR013320">
    <property type="entry name" value="ConA-like_dom_sf"/>
</dbReference>
<evidence type="ECO:0000256" key="2">
    <source>
        <dbReference type="ARBA" id="ARBA00022723"/>
    </source>
</evidence>
<evidence type="ECO:0000313" key="6">
    <source>
        <dbReference type="Proteomes" id="UP000620104"/>
    </source>
</evidence>
<dbReference type="InterPro" id="IPR050883">
    <property type="entry name" value="PNGase"/>
</dbReference>
<dbReference type="SUPFAM" id="SSF54001">
    <property type="entry name" value="Cysteine proteinases"/>
    <property type="match status" value="1"/>
</dbReference>
<dbReference type="GO" id="GO:0005829">
    <property type="term" value="C:cytosol"/>
    <property type="evidence" value="ECO:0007669"/>
    <property type="project" value="TreeGrafter"/>
</dbReference>
<dbReference type="OrthoDB" id="409136at2759"/>
<dbReference type="InterPro" id="IPR056573">
    <property type="entry name" value="Lectin_L-type_dom"/>
</dbReference>
<dbReference type="GO" id="GO:0000224">
    <property type="term" value="F:peptide-N4-(N-acetyl-beta-glucosaminyl)asparagine amidase activity"/>
    <property type="evidence" value="ECO:0007669"/>
    <property type="project" value="TreeGrafter"/>
</dbReference>
<accession>A0A8H3TMB8</accession>
<comment type="similarity">
    <text evidence="1">Belongs to the transglutaminase-like superfamily. PNGase family.</text>
</comment>
<proteinExistence type="inferred from homology"/>
<organism evidence="5 6">
    <name type="scientific">Naganishia liquefaciens</name>
    <dbReference type="NCBI Taxonomy" id="104408"/>
    <lineage>
        <taxon>Eukaryota</taxon>
        <taxon>Fungi</taxon>
        <taxon>Dikarya</taxon>
        <taxon>Basidiomycota</taxon>
        <taxon>Agaricomycotina</taxon>
        <taxon>Tremellomycetes</taxon>
        <taxon>Filobasidiales</taxon>
        <taxon>Filobasidiaceae</taxon>
        <taxon>Naganishia</taxon>
    </lineage>
</organism>
<dbReference type="PANTHER" id="PTHR12143">
    <property type="entry name" value="PEPTIDE N-GLYCANASE PNGASE -RELATED"/>
    <property type="match status" value="1"/>
</dbReference>
<evidence type="ECO:0000259" key="4">
    <source>
        <dbReference type="SMART" id="SM00460"/>
    </source>
</evidence>
<comment type="caution">
    <text evidence="5">The sequence shown here is derived from an EMBL/GenBank/DDBJ whole genome shotgun (WGS) entry which is preliminary data.</text>
</comment>
<dbReference type="CDD" id="cd01951">
    <property type="entry name" value="lectin_L-type"/>
    <property type="match status" value="1"/>
</dbReference>
<keyword evidence="2" id="KW-0479">Metal-binding</keyword>
<dbReference type="EMBL" id="BLZA01000002">
    <property type="protein sequence ID" value="GHJ83731.1"/>
    <property type="molecule type" value="Genomic_DNA"/>
</dbReference>
<sequence>MQLSHQRIEELSRECLLYLQRRARNRLTAAPRAITNPELRKFRTWLALFFMNGAMQEKFKSYIRDKGRARRRQRMRQAFEGYMRGVVDVANGRLLSQAQALLPNFANLAQATPIEPAEFDFDLHEADKRAIHLVRWFKHDFMRWVDPIMCPRCRRETKHQASYGPEGMSLEERRVAGRVEIWKCSDDDCGGVDRFLRLNDLGELLKSRRGRCGEFANLFTLFLNATSLQWRIVINAEDHVWNEYWSTSAQRWIHLDPSEGTADQPLVYDLGWGKKQSYCIAFGPAGARDVTKGYVSDWGDVGGCQERRRAWTEEDLQTMLAEFTTNRRTADSLARVSFLPSAEELRLQDVKEDTYLSDYVGRVKAAREKNLGGRTSGTLDWRARRQEVGLDVDKAEVVPRETSGEPISDMTTGLADITLHGSADLTSSSLNPDTTMLSLTPLETDETGSAFLFPGIKAAQSYSLDVTFRICKQDGHDGADGMAVTVLSIPSEDVEGYRNATGQVRVVGDGGAGLGYTGLGTSQDFAIELDTYRSVDRCNDPPTPHVSLHQPPNSHHKFAKACTAPHTIPHLANGQLYGLKVQHVVKNEFKQQIITAWLRESVASGSQAEENQNSALLYLWEVTLPLSEADAETHRAFAFTASTGGLAQAHEIYDWKIWTLR</sequence>
<dbReference type="InterPro" id="IPR038765">
    <property type="entry name" value="Papain-like_cys_pep_sf"/>
</dbReference>
<dbReference type="AlphaFoldDB" id="A0A8H3TMB8"/>
<evidence type="ECO:0000256" key="1">
    <source>
        <dbReference type="ARBA" id="ARBA00009390"/>
    </source>
</evidence>
<evidence type="ECO:0000256" key="3">
    <source>
        <dbReference type="ARBA" id="ARBA00022833"/>
    </source>
</evidence>
<dbReference type="GO" id="GO:0005634">
    <property type="term" value="C:nucleus"/>
    <property type="evidence" value="ECO:0007669"/>
    <property type="project" value="TreeGrafter"/>
</dbReference>
<dbReference type="SUPFAM" id="SSF49899">
    <property type="entry name" value="Concanavalin A-like lectins/glucanases"/>
    <property type="match status" value="1"/>
</dbReference>
<dbReference type="GO" id="GO:0046872">
    <property type="term" value="F:metal ion binding"/>
    <property type="evidence" value="ECO:0007669"/>
    <property type="project" value="UniProtKB-KW"/>
</dbReference>
<dbReference type="GO" id="GO:0006516">
    <property type="term" value="P:glycoprotein catabolic process"/>
    <property type="evidence" value="ECO:0007669"/>
    <property type="project" value="TreeGrafter"/>
</dbReference>
<dbReference type="Gene3D" id="3.10.620.30">
    <property type="match status" value="1"/>
</dbReference>
<reference evidence="5" key="1">
    <citation type="submission" date="2020-07" db="EMBL/GenBank/DDBJ databases">
        <title>Draft Genome Sequence of a Deep-Sea Yeast, Naganishia (Cryptococcus) liquefaciens strain N6.</title>
        <authorList>
            <person name="Han Y.W."/>
            <person name="Kajitani R."/>
            <person name="Morimoto H."/>
            <person name="Parhat M."/>
            <person name="Tsubouchi H."/>
            <person name="Bakenova O."/>
            <person name="Ogata M."/>
            <person name="Argunhan B."/>
            <person name="Aoki R."/>
            <person name="Kajiwara S."/>
            <person name="Itoh T."/>
            <person name="Iwasaki H."/>
        </authorList>
    </citation>
    <scope>NUCLEOTIDE SEQUENCE</scope>
    <source>
        <strain evidence="5">N6</strain>
    </source>
</reference>
<keyword evidence="3" id="KW-0862">Zinc</keyword>
<feature type="domain" description="Transglutaminase-like" evidence="4">
    <location>
        <begin position="204"/>
        <end position="259"/>
    </location>
</feature>
<dbReference type="Gene3D" id="2.20.25.10">
    <property type="match status" value="1"/>
</dbReference>